<feature type="region of interest" description="Disordered" evidence="1">
    <location>
        <begin position="155"/>
        <end position="212"/>
    </location>
</feature>
<dbReference type="AlphaFoldDB" id="Q6DCQ9"/>
<reference evidence="5" key="3">
    <citation type="submission" date="2025-04" db="UniProtKB">
        <authorList>
            <consortium name="RefSeq"/>
        </authorList>
    </citation>
    <scope>IDENTIFICATION</scope>
</reference>
<reference evidence="5" key="1">
    <citation type="journal article" date="2002" name="Dev. Dyn.">
        <title>Genetic and genomic tools for Xenopus research: The NIH Xenopus initiative.</title>
        <authorList>
            <person name="Klein S.L."/>
            <person name="Strausberg R.L."/>
            <person name="Wagner L."/>
            <person name="Pontius J."/>
            <person name="Clifton S.W."/>
            <person name="Richardson P."/>
        </authorList>
    </citation>
    <scope>NUCLEOTIDE SEQUENCE</scope>
</reference>
<dbReference type="GO" id="GO:0005634">
    <property type="term" value="C:nucleus"/>
    <property type="evidence" value="ECO:0000318"/>
    <property type="project" value="GO_Central"/>
</dbReference>
<evidence type="ECO:0000313" key="3">
    <source>
        <dbReference type="EMBL" id="AAH77942.1"/>
    </source>
</evidence>
<dbReference type="Xenbase" id="XB-GENE-17344284">
    <property type="gene designation" value="xndc1n.L"/>
</dbReference>
<protein>
    <submittedName>
        <fullName evidence="5">Xrcc1 N-terminal domain containing 1 L homeolog</fullName>
    </submittedName>
    <submittedName>
        <fullName evidence="3">Xrcc1-prov protein</fullName>
    </submittedName>
</protein>
<dbReference type="CTD" id="446884"/>
<gene>
    <name evidence="6" type="primary">xndc1n.L</name>
    <name evidence="5" type="synonym">xndc1.l</name>
    <name evidence="3" type="synonym">xrcc1-prov</name>
</gene>
<reference evidence="3" key="2">
    <citation type="submission" date="2004-07" db="EMBL/GenBank/DDBJ databases">
        <authorList>
            <consortium name="NIH - Xenopus Gene Collection (XGC) project"/>
        </authorList>
    </citation>
    <scope>NUCLEOTIDE SEQUENCE [LARGE SCALE MRNA]</scope>
    <source>
        <tissue evidence="3">Embryo</tissue>
    </source>
</reference>
<feature type="compositionally biased region" description="Basic and acidic residues" evidence="1">
    <location>
        <begin position="182"/>
        <end position="197"/>
    </location>
</feature>
<dbReference type="Gene3D" id="2.60.120.260">
    <property type="entry name" value="Galactose-binding domain-like"/>
    <property type="match status" value="1"/>
</dbReference>
<keyword evidence="4" id="KW-1185">Reference proteome</keyword>
<dbReference type="GO" id="GO:0000012">
    <property type="term" value="P:single strand break repair"/>
    <property type="evidence" value="ECO:0007669"/>
    <property type="project" value="InterPro"/>
</dbReference>
<dbReference type="Pfam" id="PF01834">
    <property type="entry name" value="XRCC1_N"/>
    <property type="match status" value="1"/>
</dbReference>
<dbReference type="InterPro" id="IPR002706">
    <property type="entry name" value="Xrcc1_N"/>
</dbReference>
<evidence type="ECO:0000259" key="2">
    <source>
        <dbReference type="Pfam" id="PF01834"/>
    </source>
</evidence>
<organism evidence="3">
    <name type="scientific">Xenopus laevis</name>
    <name type="common">African clawed frog</name>
    <dbReference type="NCBI Taxonomy" id="8355"/>
    <lineage>
        <taxon>Eukaryota</taxon>
        <taxon>Metazoa</taxon>
        <taxon>Chordata</taxon>
        <taxon>Craniata</taxon>
        <taxon>Vertebrata</taxon>
        <taxon>Euteleostomi</taxon>
        <taxon>Amphibia</taxon>
        <taxon>Batrachia</taxon>
        <taxon>Anura</taxon>
        <taxon>Pipoidea</taxon>
        <taxon>Pipidae</taxon>
        <taxon>Xenopodinae</taxon>
        <taxon>Xenopus</taxon>
        <taxon>Xenopus</taxon>
    </lineage>
</organism>
<dbReference type="EMBL" id="BC077942">
    <property type="protein sequence ID" value="AAH77942.1"/>
    <property type="molecule type" value="mRNA"/>
</dbReference>
<dbReference type="DNASU" id="446884"/>
<evidence type="ECO:0000256" key="1">
    <source>
        <dbReference type="SAM" id="MobiDB-lite"/>
    </source>
</evidence>
<name>Q6DCQ9_XENLA</name>
<dbReference type="PANTHER" id="PTHR11370">
    <property type="entry name" value="DNA-REPAIR PROTEIN XRCC1"/>
    <property type="match status" value="1"/>
</dbReference>
<dbReference type="SUPFAM" id="SSF49785">
    <property type="entry name" value="Galactose-binding domain-like"/>
    <property type="match status" value="1"/>
</dbReference>
<evidence type="ECO:0000313" key="5">
    <source>
        <dbReference type="RefSeq" id="NP_001087049.1"/>
    </source>
</evidence>
<sequence>MAPITIKHIVSFSSQDPKHPAENLLSESSLLPWLISSRERSGCLRVELQLEKASHIAYIDIGNCGSALVQIDVGRSSWPLDRTYVTLLPTTTLMSPADSKQSRNPNGVRMFKKGDFLADVRAELWDRVRISASQPFNKRQLFGLSFIRFRSALDEEQQDNEEQRHKSEDPPKNKTLGSQTPRHTESPPEAEGQKSKDQLPPSIISPRVAAPNSLSRTARMVLTAAKSRKRRFPDTTPPVLPSLHMLGEKSSGFSPPPTPPQEEPRKPHGRRRLRMEPPPGRARGPVLERQAAELGGSNPGIQRAAEKQHDCSNCPICGGYFQLHYLPFHAATCGEEPPARVITVSSSDDSSDDDVNKNFIVPEQPDSRVSCPICGFYFPSSEIQIHANTCGE</sequence>
<feature type="domain" description="DNA-repair protein Xrcc1 N-terminal" evidence="2">
    <location>
        <begin position="1"/>
        <end position="149"/>
    </location>
</feature>
<feature type="region of interest" description="Disordered" evidence="1">
    <location>
        <begin position="225"/>
        <end position="285"/>
    </location>
</feature>
<dbReference type="InterPro" id="IPR008979">
    <property type="entry name" value="Galactose-bd-like_sf"/>
</dbReference>
<dbReference type="GO" id="GO:0003684">
    <property type="term" value="F:damaged DNA binding"/>
    <property type="evidence" value="ECO:0007669"/>
    <property type="project" value="InterPro"/>
</dbReference>
<evidence type="ECO:0000313" key="6">
    <source>
        <dbReference type="Xenbase" id="XB-GENE-17344284"/>
    </source>
</evidence>
<dbReference type="OrthoDB" id="25840at2759"/>
<dbReference type="PANTHER" id="PTHR11370:SF4">
    <property type="entry name" value="DNA-REPAIR PROTEIN XRCC1 N-TERMINAL DOMAIN-CONTAINING PROTEIN"/>
    <property type="match status" value="1"/>
</dbReference>
<proteinExistence type="evidence at transcript level"/>
<dbReference type="FunFam" id="2.60.120.260:FF:000025">
    <property type="entry name" value="DNA repair protein XRCC1 isoform X1"/>
    <property type="match status" value="1"/>
</dbReference>
<dbReference type="Proteomes" id="UP000186698">
    <property type="component" value="Chromosome 2L"/>
</dbReference>
<dbReference type="RefSeq" id="NP_001087049.1">
    <property type="nucleotide sequence ID" value="NM_001093580.1"/>
</dbReference>
<dbReference type="GeneID" id="446884"/>
<feature type="compositionally biased region" description="Basic and acidic residues" evidence="1">
    <location>
        <begin position="161"/>
        <end position="172"/>
    </location>
</feature>
<dbReference type="GO" id="GO:0006284">
    <property type="term" value="P:base-excision repair"/>
    <property type="evidence" value="ECO:0000318"/>
    <property type="project" value="GO_Central"/>
</dbReference>
<accession>Q6DCQ9</accession>
<dbReference type="KEGG" id="xla:446884"/>
<evidence type="ECO:0000313" key="4">
    <source>
        <dbReference type="Proteomes" id="UP000186698"/>
    </source>
</evidence>
<dbReference type="Bgee" id="446884">
    <property type="expression patterns" value="Expressed in neurula embryo and 17 other cell types or tissues"/>
</dbReference>